<proteinExistence type="predicted"/>
<dbReference type="Proteomes" id="UP000887013">
    <property type="component" value="Unassembled WGS sequence"/>
</dbReference>
<gene>
    <name evidence="1" type="ORF">NPIL_515751</name>
</gene>
<protein>
    <submittedName>
        <fullName evidence="1">Uncharacterized protein</fullName>
    </submittedName>
</protein>
<evidence type="ECO:0000313" key="1">
    <source>
        <dbReference type="EMBL" id="GFS98141.1"/>
    </source>
</evidence>
<comment type="caution">
    <text evidence="1">The sequence shown here is derived from an EMBL/GenBank/DDBJ whole genome shotgun (WGS) entry which is preliminary data.</text>
</comment>
<dbReference type="EMBL" id="BMAW01006272">
    <property type="protein sequence ID" value="GFS98141.1"/>
    <property type="molecule type" value="Genomic_DNA"/>
</dbReference>
<sequence length="107" mass="12178">MVSHKAIVHAKLTGLRSLSTEKEELGVSEIKLFKADNEKFFGNARNIAPKRKKRYGQAARKPWLQSAVHRYRELTNLSAAPINIRLSQSRSTRRDILHPYTPPIGQS</sequence>
<organism evidence="1 2">
    <name type="scientific">Nephila pilipes</name>
    <name type="common">Giant wood spider</name>
    <name type="synonym">Nephila maculata</name>
    <dbReference type="NCBI Taxonomy" id="299642"/>
    <lineage>
        <taxon>Eukaryota</taxon>
        <taxon>Metazoa</taxon>
        <taxon>Ecdysozoa</taxon>
        <taxon>Arthropoda</taxon>
        <taxon>Chelicerata</taxon>
        <taxon>Arachnida</taxon>
        <taxon>Araneae</taxon>
        <taxon>Araneomorphae</taxon>
        <taxon>Entelegynae</taxon>
        <taxon>Araneoidea</taxon>
        <taxon>Nephilidae</taxon>
        <taxon>Nephila</taxon>
    </lineage>
</organism>
<keyword evidence="2" id="KW-1185">Reference proteome</keyword>
<dbReference type="AlphaFoldDB" id="A0A8X6N7J5"/>
<reference evidence="1" key="1">
    <citation type="submission" date="2020-08" db="EMBL/GenBank/DDBJ databases">
        <title>Multicomponent nature underlies the extraordinary mechanical properties of spider dragline silk.</title>
        <authorList>
            <person name="Kono N."/>
            <person name="Nakamura H."/>
            <person name="Mori M."/>
            <person name="Yoshida Y."/>
            <person name="Ohtoshi R."/>
            <person name="Malay A.D."/>
            <person name="Moran D.A.P."/>
            <person name="Tomita M."/>
            <person name="Numata K."/>
            <person name="Arakawa K."/>
        </authorList>
    </citation>
    <scope>NUCLEOTIDE SEQUENCE</scope>
</reference>
<name>A0A8X6N7J5_NEPPI</name>
<evidence type="ECO:0000313" key="2">
    <source>
        <dbReference type="Proteomes" id="UP000887013"/>
    </source>
</evidence>
<accession>A0A8X6N7J5</accession>